<name>A0A087FWQ8_ARAAL</name>
<feature type="compositionally biased region" description="Basic and acidic residues" evidence="3">
    <location>
        <begin position="635"/>
        <end position="646"/>
    </location>
</feature>
<accession>A0A087FWQ8</accession>
<feature type="region of interest" description="Disordered" evidence="3">
    <location>
        <begin position="149"/>
        <end position="302"/>
    </location>
</feature>
<feature type="compositionally biased region" description="Polar residues" evidence="3">
    <location>
        <begin position="661"/>
        <end position="671"/>
    </location>
</feature>
<dbReference type="Gene3D" id="2.40.70.10">
    <property type="entry name" value="Acid Proteases"/>
    <property type="match status" value="1"/>
</dbReference>
<dbReference type="OMA" id="VEMECHL"/>
<dbReference type="Pfam" id="PF03732">
    <property type="entry name" value="Retrotrans_gag"/>
    <property type="match status" value="1"/>
</dbReference>
<feature type="domain" description="Integrase catalytic" evidence="6">
    <location>
        <begin position="1695"/>
        <end position="1865"/>
    </location>
</feature>
<dbReference type="PROSITE" id="PS50878">
    <property type="entry name" value="RT_POL"/>
    <property type="match status" value="1"/>
</dbReference>
<dbReference type="EMBL" id="KL992947">
    <property type="protein sequence ID" value="KFK22060.1"/>
    <property type="molecule type" value="Genomic_DNA"/>
</dbReference>
<dbReference type="Pfam" id="PF00665">
    <property type="entry name" value="rve"/>
    <property type="match status" value="1"/>
</dbReference>
<keyword evidence="2" id="KW-0175">Coiled coil</keyword>
<dbReference type="eggNOG" id="KOG0734">
    <property type="taxonomic scope" value="Eukaryota"/>
</dbReference>
<evidence type="ECO:0000256" key="3">
    <source>
        <dbReference type="SAM" id="MobiDB-lite"/>
    </source>
</evidence>
<dbReference type="InterPro" id="IPR036397">
    <property type="entry name" value="RNaseH_sf"/>
</dbReference>
<dbReference type="InterPro" id="IPR001584">
    <property type="entry name" value="Integrase_cat-core"/>
</dbReference>
<dbReference type="InterPro" id="IPR002156">
    <property type="entry name" value="RNaseH_domain"/>
</dbReference>
<feature type="compositionally biased region" description="Low complexity" evidence="3">
    <location>
        <begin position="150"/>
        <end position="161"/>
    </location>
</feature>
<dbReference type="GO" id="GO:0015074">
    <property type="term" value="P:DNA integration"/>
    <property type="evidence" value="ECO:0007669"/>
    <property type="project" value="InterPro"/>
</dbReference>
<feature type="domain" description="RNase H type-1" evidence="5">
    <location>
        <begin position="1386"/>
        <end position="1516"/>
    </location>
</feature>
<dbReference type="Gene3D" id="3.10.20.370">
    <property type="match status" value="1"/>
</dbReference>
<dbReference type="OrthoDB" id="1081119at2759"/>
<sequence length="2000" mass="226004">MNKEMTPEKNVRTFKDVKGCDDAKQELEEVVEYLKKPSKFTRLGGKFPKSILLTGVPGTVKTLLAKRDLESWFCYRTSSLHLSGFQEWLLITFDFSFVELVEMECHLMFLVECREAFSGIHEVKVGGLRISLTLNGIESYRKRAWQPQCSGRSSRSYTSGRVQHAEPGTGPRVKFTYSEARPSKSESSRTYTGSNKRRRAQSHRRNRYDPESRQPAGGVKPKNQRTPRSLGVDLSISPRACRGVTSKKYQRNTIHIRQAGRREHSTYPANPIAGSAEASNPVRPSAMSRLSGSREDQDDRNDDIRDLREKLRTMKSQVHQALSSAPVLDRVIEDAQRTPFTQRITSIPVRVTGKLRIPIYEGKTDPKRHLTAFSHAMSRQHFPADQKDAANCQIFVEYLDGPALEWFSRLEPNSIDDFLQLSFAFVKHYSLYLHDTASDSDLYDLEPQGSKETLRNYMDRFKAVLSKVSVPDSSAISALKQGLWHESEFRRDLVQHKAYRLDDVLHRASGFIRVEEDRAINSKRQSALKPSTPKPKSAKERIEDDYQEPRQHYDQDYKAKLQVNQVGSNNQSSQSSHGQSNKWVRGQDSKEGQSYCTFHKKYGHATSVCRSLMNVLLGKYNKGEIRVESPQTQTEKNEAPRIELEQRPVGNANPPVPPKRLNNQQVSSDAPSASKRKVLMIMGGAQLVHGSVRSLKQHEKMAIQAQRCVARAEVDMPIIFSEVDTKGLAMPHNDPLVIELRVGDCDVSRVLIDTGSSVDIIFKQTLVSMDIPESQIKPSVKPLTGFDGVTTMTIGSIKLDVYAGGITKAVKFLIVDRPAIYNVIMGTPWLISLRAVPSTYHLCLKFLTPTGVFTIRGDQKMARTCFVTEQQLRRVSLHISTTEQSHASEPRKDVSESVAIDPARPERRVNIGTELIDPIRSELMQFLAKNAETFAWTVRDMKGISPSITSHRLNVDPTFKPIRQKRRKLGSERTKAVNDEVTKLLDAGSITEVQYPEWLANPVVVKKKNGSWRVCVDFTDLNKACPKDSYPLPHIDRVVEATAGNELLSFMDAFSCYNQIEMHPDDREKTAFITERGTYCYRVMPFGLKNAGATYQRLVNKMFAEQLGDTMEVYIDDMLVKSEKAGDHVEHLRSCFEILNQYGMKLNPSKCTFGVTSGEFLGYIVTQRGIEANPKQIAAIANLPSPKNKREVQRLTGRIAALNRFISRSTDRSLAFYQLLRGNKRFAWDDKCESAFQDLKQYLTTPPILSKTELGETLYLYVSITDAAVSGVLVREDRGDQKPIFYVSKALDGAESRYPTLEKLALAVVMSARKLRPYFQSHTIAVMSTQPLRAILHSPSQSGRMARWAVELSEFDLEFPIRTTAKSQVLADFVTELPPSIESVGRSDIWNLYVDGSASRHGSGIGILLVSHSGDILEQSFRLGFRASNNEAEWEALIAGLRLAKEMGARRIHAFSDSQLVTNQLNHEYDARDDRMSAYLQLTEKIILNHFDSFLLSKVPRAENSKADALASLGSSSGTERHRTIPVGILPDPSIELPRGQSSVMSITELEADLEPDSEPISIPGASTSSADWREEIIKYITQGTVPKDKWVARRLKTRSARYVMLEDKLFRWNAAGVLLQCIAGNEIYLALAETHEGAGGSHSGGRTLALKIKKLGLYWPTMLIHCANHARCCEKCQRHGPMIKSPTEPLTTSAAAYPFMRWAMDIIGPFPKSHQKRYVIVITDYFTKWVEAEAYAMIRANDVQNFVWKFLICRHGLPYEIVTDNGSQFISNTFKAFCARWKIRLNKSTPRYPQGNGQAEATNKVIISELKKRLDEKKNLWADELDGVLWAFRTTPRQSTDRTPFSLAYGLEAMAPAEVNINSLRRSTMPKHPETNEIALLDNLDFVEEERAQALLRIQNYQQKAAQYYNRKVQGRSFLERDMVLRKVYENTKEYQAGKLGANWEGPYLISKVVRPSVYELMTLEGVAIPRSWNSMSLKRYHYNSQPVPVASISTPRVF</sequence>
<dbReference type="PANTHER" id="PTHR48475:SF2">
    <property type="entry name" value="RIBONUCLEASE H"/>
    <property type="match status" value="1"/>
</dbReference>
<dbReference type="GO" id="GO:0003676">
    <property type="term" value="F:nucleic acid binding"/>
    <property type="evidence" value="ECO:0007669"/>
    <property type="project" value="InterPro"/>
</dbReference>
<keyword evidence="1" id="KW-0233">DNA recombination</keyword>
<feature type="compositionally biased region" description="Basic residues" evidence="3">
    <location>
        <begin position="195"/>
        <end position="206"/>
    </location>
</feature>
<dbReference type="Gene3D" id="3.10.10.10">
    <property type="entry name" value="HIV Type 1 Reverse Transcriptase, subunit A, domain 1"/>
    <property type="match status" value="1"/>
</dbReference>
<dbReference type="InterPro" id="IPR021109">
    <property type="entry name" value="Peptidase_aspartic_dom_sf"/>
</dbReference>
<organism evidence="7 8">
    <name type="scientific">Arabis alpina</name>
    <name type="common">Alpine rock-cress</name>
    <dbReference type="NCBI Taxonomy" id="50452"/>
    <lineage>
        <taxon>Eukaryota</taxon>
        <taxon>Viridiplantae</taxon>
        <taxon>Streptophyta</taxon>
        <taxon>Embryophyta</taxon>
        <taxon>Tracheophyta</taxon>
        <taxon>Spermatophyta</taxon>
        <taxon>Magnoliopsida</taxon>
        <taxon>eudicotyledons</taxon>
        <taxon>Gunneridae</taxon>
        <taxon>Pentapetalae</taxon>
        <taxon>rosids</taxon>
        <taxon>malvids</taxon>
        <taxon>Brassicales</taxon>
        <taxon>Brassicaceae</taxon>
        <taxon>Arabideae</taxon>
        <taxon>Arabis</taxon>
    </lineage>
</organism>
<dbReference type="InterPro" id="IPR012337">
    <property type="entry name" value="RNaseH-like_sf"/>
</dbReference>
<dbReference type="InterPro" id="IPR043502">
    <property type="entry name" value="DNA/RNA_pol_sf"/>
</dbReference>
<feature type="region of interest" description="Disordered" evidence="3">
    <location>
        <begin position="879"/>
        <end position="898"/>
    </location>
</feature>
<dbReference type="Pfam" id="PF13456">
    <property type="entry name" value="RVT_3"/>
    <property type="match status" value="1"/>
</dbReference>
<feature type="coiled-coil region" evidence="2">
    <location>
        <begin position="1885"/>
        <end position="1912"/>
    </location>
</feature>
<dbReference type="SUPFAM" id="SSF56672">
    <property type="entry name" value="DNA/RNA polymerases"/>
    <property type="match status" value="1"/>
</dbReference>
<feature type="region of interest" description="Disordered" evidence="3">
    <location>
        <begin position="627"/>
        <end position="673"/>
    </location>
</feature>
<dbReference type="CDD" id="cd01647">
    <property type="entry name" value="RT_LTR"/>
    <property type="match status" value="1"/>
</dbReference>
<dbReference type="Gene3D" id="1.10.340.70">
    <property type="match status" value="1"/>
</dbReference>
<dbReference type="InterPro" id="IPR043128">
    <property type="entry name" value="Rev_trsase/Diguanyl_cyclase"/>
</dbReference>
<dbReference type="SUPFAM" id="SSF53098">
    <property type="entry name" value="Ribonuclease H-like"/>
    <property type="match status" value="2"/>
</dbReference>
<dbReference type="InterPro" id="IPR000477">
    <property type="entry name" value="RT_dom"/>
</dbReference>
<dbReference type="PROSITE" id="PS50879">
    <property type="entry name" value="RNASE_H_1"/>
    <property type="match status" value="1"/>
</dbReference>
<gene>
    <name evidence="7" type="ORF">AALP_AAs39363U000200</name>
</gene>
<dbReference type="InterPro" id="IPR005162">
    <property type="entry name" value="Retrotrans_gag_dom"/>
</dbReference>
<evidence type="ECO:0000313" key="8">
    <source>
        <dbReference type="Proteomes" id="UP000029120"/>
    </source>
</evidence>
<feature type="region of interest" description="Disordered" evidence="3">
    <location>
        <begin position="566"/>
        <end position="587"/>
    </location>
</feature>
<dbReference type="PROSITE" id="PS50994">
    <property type="entry name" value="INTEGRASE"/>
    <property type="match status" value="1"/>
</dbReference>
<feature type="compositionally biased region" description="Basic and acidic residues" evidence="3">
    <location>
        <begin position="537"/>
        <end position="549"/>
    </location>
</feature>
<protein>
    <submittedName>
        <fullName evidence="7">Uncharacterized protein</fullName>
    </submittedName>
</protein>
<evidence type="ECO:0000256" key="1">
    <source>
        <dbReference type="ARBA" id="ARBA00023172"/>
    </source>
</evidence>
<reference evidence="8" key="1">
    <citation type="journal article" date="2015" name="Nat. Plants">
        <title>Genome expansion of Arabis alpina linked with retrotransposition and reduced symmetric DNA methylation.</title>
        <authorList>
            <person name="Willing E.M."/>
            <person name="Rawat V."/>
            <person name="Mandakova T."/>
            <person name="Maumus F."/>
            <person name="James G.V."/>
            <person name="Nordstroem K.J."/>
            <person name="Becker C."/>
            <person name="Warthmann N."/>
            <person name="Chica C."/>
            <person name="Szarzynska B."/>
            <person name="Zytnicki M."/>
            <person name="Albani M.C."/>
            <person name="Kiefer C."/>
            <person name="Bergonzi S."/>
            <person name="Castaings L."/>
            <person name="Mateos J.L."/>
            <person name="Berns M.C."/>
            <person name="Bujdoso N."/>
            <person name="Piofczyk T."/>
            <person name="de Lorenzo L."/>
            <person name="Barrero-Sicilia C."/>
            <person name="Mateos I."/>
            <person name="Piednoel M."/>
            <person name="Hagmann J."/>
            <person name="Chen-Min-Tao R."/>
            <person name="Iglesias-Fernandez R."/>
            <person name="Schuster S.C."/>
            <person name="Alonso-Blanco C."/>
            <person name="Roudier F."/>
            <person name="Carbonero P."/>
            <person name="Paz-Ares J."/>
            <person name="Davis S.J."/>
            <person name="Pecinka A."/>
            <person name="Quesneville H."/>
            <person name="Colot V."/>
            <person name="Lysak M.A."/>
            <person name="Weigel D."/>
            <person name="Coupland G."/>
            <person name="Schneeberger K."/>
        </authorList>
    </citation>
    <scope>NUCLEOTIDE SEQUENCE [LARGE SCALE GENOMIC DNA]</scope>
    <source>
        <strain evidence="8">cv. Pajares</strain>
    </source>
</reference>
<dbReference type="Gene3D" id="3.30.420.10">
    <property type="entry name" value="Ribonuclease H-like superfamily/Ribonuclease H"/>
    <property type="match status" value="2"/>
</dbReference>
<dbReference type="Proteomes" id="UP000029120">
    <property type="component" value="Unassembled WGS sequence"/>
</dbReference>
<keyword evidence="8" id="KW-1185">Reference proteome</keyword>
<evidence type="ECO:0000259" key="5">
    <source>
        <dbReference type="PROSITE" id="PS50879"/>
    </source>
</evidence>
<dbReference type="CDD" id="cd00303">
    <property type="entry name" value="retropepsin_like"/>
    <property type="match status" value="1"/>
</dbReference>
<dbReference type="Gramene" id="KFK22060">
    <property type="protein sequence ID" value="KFK22060"/>
    <property type="gene ID" value="AALP_AAs39363U000200"/>
</dbReference>
<dbReference type="Gene3D" id="3.30.70.270">
    <property type="match status" value="2"/>
</dbReference>
<feature type="compositionally biased region" description="Low complexity" evidence="3">
    <location>
        <begin position="566"/>
        <end position="581"/>
    </location>
</feature>
<dbReference type="CDD" id="cd09279">
    <property type="entry name" value="RNase_HI_like"/>
    <property type="match status" value="1"/>
</dbReference>
<evidence type="ECO:0000259" key="4">
    <source>
        <dbReference type="PROSITE" id="PS50878"/>
    </source>
</evidence>
<dbReference type="Pfam" id="PF17919">
    <property type="entry name" value="RT_RNaseH_2"/>
    <property type="match status" value="1"/>
</dbReference>
<dbReference type="GO" id="GO:0004523">
    <property type="term" value="F:RNA-DNA hybrid ribonuclease activity"/>
    <property type="evidence" value="ECO:0007669"/>
    <property type="project" value="InterPro"/>
</dbReference>
<dbReference type="eggNOG" id="KOG0017">
    <property type="taxonomic scope" value="Eukaryota"/>
</dbReference>
<feature type="compositionally biased region" description="Basic and acidic residues" evidence="3">
    <location>
        <begin position="886"/>
        <end position="895"/>
    </location>
</feature>
<feature type="region of interest" description="Disordered" evidence="3">
    <location>
        <begin position="522"/>
        <end position="549"/>
    </location>
</feature>
<dbReference type="SUPFAM" id="SSF52540">
    <property type="entry name" value="P-loop containing nucleoside triphosphate hydrolases"/>
    <property type="match status" value="1"/>
</dbReference>
<evidence type="ECO:0000313" key="7">
    <source>
        <dbReference type="EMBL" id="KFK22060.1"/>
    </source>
</evidence>
<feature type="compositionally biased region" description="Basic and acidic residues" evidence="3">
    <location>
        <begin position="292"/>
        <end position="302"/>
    </location>
</feature>
<dbReference type="InterPro" id="IPR027417">
    <property type="entry name" value="P-loop_NTPase"/>
</dbReference>
<dbReference type="PANTHER" id="PTHR48475">
    <property type="entry name" value="RIBONUCLEASE H"/>
    <property type="match status" value="1"/>
</dbReference>
<dbReference type="InterPro" id="IPR041577">
    <property type="entry name" value="RT_RNaseH_2"/>
</dbReference>
<evidence type="ECO:0000259" key="6">
    <source>
        <dbReference type="PROSITE" id="PS50994"/>
    </source>
</evidence>
<feature type="domain" description="Reverse transcriptase" evidence="4">
    <location>
        <begin position="986"/>
        <end position="1165"/>
    </location>
</feature>
<dbReference type="Gene3D" id="3.40.50.300">
    <property type="entry name" value="P-loop containing nucleotide triphosphate hydrolases"/>
    <property type="match status" value="1"/>
</dbReference>
<proteinExistence type="predicted"/>
<dbReference type="Pfam" id="PF00078">
    <property type="entry name" value="RVT_1"/>
    <property type="match status" value="1"/>
</dbReference>
<evidence type="ECO:0000256" key="2">
    <source>
        <dbReference type="SAM" id="Coils"/>
    </source>
</evidence>
<dbReference type="GO" id="GO:0006310">
    <property type="term" value="P:DNA recombination"/>
    <property type="evidence" value="ECO:0007669"/>
    <property type="project" value="UniProtKB-KW"/>
</dbReference>